<organism evidence="1 2">
    <name type="scientific">Austropuccinia psidii MF-1</name>
    <dbReference type="NCBI Taxonomy" id="1389203"/>
    <lineage>
        <taxon>Eukaryota</taxon>
        <taxon>Fungi</taxon>
        <taxon>Dikarya</taxon>
        <taxon>Basidiomycota</taxon>
        <taxon>Pucciniomycotina</taxon>
        <taxon>Pucciniomycetes</taxon>
        <taxon>Pucciniales</taxon>
        <taxon>Sphaerophragmiaceae</taxon>
        <taxon>Austropuccinia</taxon>
    </lineage>
</organism>
<keyword evidence="2" id="KW-1185">Reference proteome</keyword>
<dbReference type="Proteomes" id="UP000765509">
    <property type="component" value="Unassembled WGS sequence"/>
</dbReference>
<evidence type="ECO:0000313" key="1">
    <source>
        <dbReference type="EMBL" id="MBW0473112.1"/>
    </source>
</evidence>
<accession>A0A9Q3GND4</accession>
<sequence length="127" mass="14720">MLEDQYASKKAINCGRAWMQWLKSTYTGNLQRYIDNIQMLLMALETVNIKIQKKLQEFHENLTSQQESNPSIPASTLLCESSHPHKITYFFSHGKHNPMCTTHTREKCFSEDPNISGLSDEKIKEEI</sequence>
<gene>
    <name evidence="1" type="ORF">O181_012827</name>
</gene>
<comment type="caution">
    <text evidence="1">The sequence shown here is derived from an EMBL/GenBank/DDBJ whole genome shotgun (WGS) entry which is preliminary data.</text>
</comment>
<proteinExistence type="predicted"/>
<evidence type="ECO:0000313" key="2">
    <source>
        <dbReference type="Proteomes" id="UP000765509"/>
    </source>
</evidence>
<dbReference type="AlphaFoldDB" id="A0A9Q3GND4"/>
<protein>
    <submittedName>
        <fullName evidence="1">Uncharacterized protein</fullName>
    </submittedName>
</protein>
<dbReference type="EMBL" id="AVOT02003300">
    <property type="protein sequence ID" value="MBW0473112.1"/>
    <property type="molecule type" value="Genomic_DNA"/>
</dbReference>
<reference evidence="1" key="1">
    <citation type="submission" date="2021-03" db="EMBL/GenBank/DDBJ databases">
        <title>Draft genome sequence of rust myrtle Austropuccinia psidii MF-1, a brazilian biotype.</title>
        <authorList>
            <person name="Quecine M.C."/>
            <person name="Pachon D.M.R."/>
            <person name="Bonatelli M.L."/>
            <person name="Correr F.H."/>
            <person name="Franceschini L.M."/>
            <person name="Leite T.F."/>
            <person name="Margarido G.R.A."/>
            <person name="Almeida C.A."/>
            <person name="Ferrarezi J.A."/>
            <person name="Labate C.A."/>
        </authorList>
    </citation>
    <scope>NUCLEOTIDE SEQUENCE</scope>
    <source>
        <strain evidence="1">MF-1</strain>
    </source>
</reference>
<name>A0A9Q3GND4_9BASI</name>
<dbReference type="OrthoDB" id="2501395at2759"/>